<evidence type="ECO:0000256" key="7">
    <source>
        <dbReference type="ARBA" id="ARBA00023014"/>
    </source>
</evidence>
<evidence type="ECO:0000256" key="2">
    <source>
        <dbReference type="ARBA" id="ARBA00011032"/>
    </source>
</evidence>
<evidence type="ECO:0000256" key="3">
    <source>
        <dbReference type="ARBA" id="ARBA00022485"/>
    </source>
</evidence>
<evidence type="ECO:0000256" key="6">
    <source>
        <dbReference type="ARBA" id="ARBA00023004"/>
    </source>
</evidence>
<dbReference type="InterPro" id="IPR001203">
    <property type="entry name" value="OxRdtase_Ald_Fedxn_C"/>
</dbReference>
<evidence type="ECO:0000256" key="8">
    <source>
        <dbReference type="ARBA" id="ARBA00049934"/>
    </source>
</evidence>
<sequence length="664" mass="74585">MYSGGFTGKVLRVDLSSGVTSVEDTPDPDKYLGPRGWNAKVGFEEIGSDVSAYDEGNKLMISVGPLTGTHSPTSGRSDWATIAPRGYPEPMYQRSGMGGDFPPEIKFAGYDQIIIEGKSDKPCYIQINDDKVSIEDGSEVWGKDVYSAQRWINDRHEGEYEVSAIGPAGENEVRFACITSRLANAVGNAGFGGVMGSKNLKAIAVRGTNGVDVAEPEKFMDAVNEVWEEAKGGISRVGSLNEDQTFPDSVGCSHACDVVCYTSLGRTTGGYGWNMKTCVDGAWVGGGHPDYQGYFLEDENNRELDVPRPPGLGEPGEDLVAKAEYMGITSWSYDTWYRYFKGLKKQGIDEIDGYRLEPDKTDFWDDWINKVSYRKGIGDDMAEGLARFSDKYEIDPELADFIESKGSRGHAWHREGRSMEPHPIPFWVYSSLIYAIASRDPTPNHHEFFFLTGEAGYAEKSQEVPREECKPPERLAKLSKDIYGSEKTVYPNYEGVELAAYYHKLRSVIKDCAPACDWTFPMLRKNFKNWDEKANADSLGPGMLEAESKLYSTCTGLDISNNEMESPKAERIVNLERAIQVKNHKRKREIDEYVINHFKWPEKEKSWRTHISKDATEWKKLLTRFYEKLGWDTETGRPTRSKLEELDLNDVADKLEEKDLLGSS</sequence>
<evidence type="ECO:0000256" key="1">
    <source>
        <dbReference type="ARBA" id="ARBA00001966"/>
    </source>
</evidence>
<comment type="cofactor">
    <cofactor evidence="8">
        <name>tungstopterin</name>
        <dbReference type="ChEBI" id="CHEBI:30402"/>
    </cofactor>
</comment>
<dbReference type="SUPFAM" id="SSF56228">
    <property type="entry name" value="Aldehyde ferredoxin oxidoreductase, N-terminal domain"/>
    <property type="match status" value="1"/>
</dbReference>
<dbReference type="Pfam" id="PF01314">
    <property type="entry name" value="AFOR_C"/>
    <property type="match status" value="1"/>
</dbReference>
<feature type="domain" description="Aldehyde ferredoxin oxidoreductase N-terminal" evidence="9">
    <location>
        <begin position="6"/>
        <end position="209"/>
    </location>
</feature>
<dbReference type="InterPro" id="IPR013985">
    <property type="entry name" value="Ald_Fedxn_OxRdtase_dom3"/>
</dbReference>
<dbReference type="GO" id="GO:0009055">
    <property type="term" value="F:electron transfer activity"/>
    <property type="evidence" value="ECO:0007669"/>
    <property type="project" value="InterPro"/>
</dbReference>
<dbReference type="InterPro" id="IPR013984">
    <property type="entry name" value="Ald_Fedxn_OxRdtase_dom2"/>
</dbReference>
<comment type="caution">
    <text evidence="10">The sequence shown here is derived from an EMBL/GenBank/DDBJ whole genome shotgun (WGS) entry which is preliminary data.</text>
</comment>
<dbReference type="GO" id="GO:0016625">
    <property type="term" value="F:oxidoreductase activity, acting on the aldehyde or oxo group of donors, iron-sulfur protein as acceptor"/>
    <property type="evidence" value="ECO:0007669"/>
    <property type="project" value="InterPro"/>
</dbReference>
<reference evidence="10" key="1">
    <citation type="submission" date="2016-12" db="EMBL/GenBank/DDBJ databases">
        <title>Discovery of methanogenic haloarchaea.</title>
        <authorList>
            <person name="Sorokin D.Y."/>
            <person name="Makarova K.S."/>
            <person name="Abbas B."/>
            <person name="Ferrer M."/>
            <person name="Golyshin P.N."/>
        </authorList>
    </citation>
    <scope>NUCLEOTIDE SEQUENCE [LARGE SCALE GENOMIC DNA]</scope>
    <source>
        <strain evidence="10">HMET1</strain>
    </source>
</reference>
<dbReference type="InterPro" id="IPR036021">
    <property type="entry name" value="Tungsten_al_ferr_oxy-like_C"/>
</dbReference>
<dbReference type="Gene3D" id="3.60.9.10">
    <property type="entry name" value="Aldehyde ferredoxin oxidoreductase, N-terminal domain"/>
    <property type="match status" value="1"/>
</dbReference>
<dbReference type="SMART" id="SM00790">
    <property type="entry name" value="AFOR_N"/>
    <property type="match status" value="1"/>
</dbReference>
<gene>
    <name evidence="10" type="ORF">BTN85_1337</name>
</gene>
<dbReference type="PANTHER" id="PTHR30038">
    <property type="entry name" value="ALDEHYDE FERREDOXIN OXIDOREDUCTASE"/>
    <property type="match status" value="1"/>
</dbReference>
<protein>
    <submittedName>
        <fullName evidence="10">Aldehyde:ferredoxin oxidoreductase</fullName>
    </submittedName>
</protein>
<dbReference type="Pfam" id="PF02730">
    <property type="entry name" value="AFOR_N"/>
    <property type="match status" value="1"/>
</dbReference>
<keyword evidence="4" id="KW-0479">Metal-binding</keyword>
<evidence type="ECO:0000313" key="11">
    <source>
        <dbReference type="Proteomes" id="UP000185744"/>
    </source>
</evidence>
<comment type="similarity">
    <text evidence="2">Belongs to the AOR/FOR family.</text>
</comment>
<evidence type="ECO:0000256" key="5">
    <source>
        <dbReference type="ARBA" id="ARBA00023002"/>
    </source>
</evidence>
<name>A0A1Q6DWT1_METT1</name>
<keyword evidence="7" id="KW-0411">Iron-sulfur</keyword>
<dbReference type="InterPro" id="IPR036503">
    <property type="entry name" value="Ald_Fedxn_OxRdtase_N_sf"/>
</dbReference>
<dbReference type="AlphaFoldDB" id="A0A1Q6DWT1"/>
<comment type="cofactor">
    <cofactor evidence="1">
        <name>[4Fe-4S] cluster</name>
        <dbReference type="ChEBI" id="CHEBI:49883"/>
    </cofactor>
</comment>
<evidence type="ECO:0000259" key="9">
    <source>
        <dbReference type="SMART" id="SM00790"/>
    </source>
</evidence>
<dbReference type="InterPro" id="IPR013983">
    <property type="entry name" value="Ald_Fedxn_OxRdtase_N"/>
</dbReference>
<proteinExistence type="inferred from homology"/>
<dbReference type="InterPro" id="IPR051919">
    <property type="entry name" value="W-dependent_AOR"/>
</dbReference>
<accession>A0A1Q6DWT1</accession>
<dbReference type="InParanoid" id="A0A1Q6DWT1"/>
<keyword evidence="6" id="KW-0408">Iron</keyword>
<dbReference type="GO" id="GO:0051539">
    <property type="term" value="F:4 iron, 4 sulfur cluster binding"/>
    <property type="evidence" value="ECO:0007669"/>
    <property type="project" value="UniProtKB-KW"/>
</dbReference>
<dbReference type="GO" id="GO:0046872">
    <property type="term" value="F:metal ion binding"/>
    <property type="evidence" value="ECO:0007669"/>
    <property type="project" value="UniProtKB-KW"/>
</dbReference>
<dbReference type="PANTHER" id="PTHR30038:SF0">
    <property type="entry name" value="TUNGSTEN-CONTAINING ALDEHYDE FERREDOXIN OXIDOREDUCTASE"/>
    <property type="match status" value="1"/>
</dbReference>
<keyword evidence="5" id="KW-0560">Oxidoreductase</keyword>
<organism evidence="10 11">
    <name type="scientific">Methanohalarchaeum thermophilum</name>
    <dbReference type="NCBI Taxonomy" id="1903181"/>
    <lineage>
        <taxon>Archaea</taxon>
        <taxon>Methanobacteriati</taxon>
        <taxon>Methanobacteriota</taxon>
        <taxon>Methanonatronarchaeia</taxon>
        <taxon>Methanonatronarchaeales</taxon>
        <taxon>Methanonatronarchaeaceae</taxon>
        <taxon>Candidatus Methanohalarchaeum</taxon>
    </lineage>
</organism>
<evidence type="ECO:0000313" key="10">
    <source>
        <dbReference type="EMBL" id="OKY78834.1"/>
    </source>
</evidence>
<dbReference type="SUPFAM" id="SSF48310">
    <property type="entry name" value="Aldehyde ferredoxin oxidoreductase, C-terminal domains"/>
    <property type="match status" value="1"/>
</dbReference>
<dbReference type="STRING" id="1903181.BTN85_1337"/>
<keyword evidence="11" id="KW-1185">Reference proteome</keyword>
<evidence type="ECO:0000256" key="4">
    <source>
        <dbReference type="ARBA" id="ARBA00022723"/>
    </source>
</evidence>
<keyword evidence="3" id="KW-0004">4Fe-4S</keyword>
<dbReference type="Gene3D" id="1.10.569.10">
    <property type="entry name" value="Aldehyde Ferredoxin Oxidoreductase Protein, subunit A, domain 2"/>
    <property type="match status" value="1"/>
</dbReference>
<dbReference type="Gene3D" id="1.10.599.10">
    <property type="entry name" value="Aldehyde Ferredoxin Oxidoreductase Protein, subunit A, domain 3"/>
    <property type="match status" value="1"/>
</dbReference>
<dbReference type="Proteomes" id="UP000185744">
    <property type="component" value="Unassembled WGS sequence"/>
</dbReference>
<dbReference type="EMBL" id="MSDW01000001">
    <property type="protein sequence ID" value="OKY78834.1"/>
    <property type="molecule type" value="Genomic_DNA"/>
</dbReference>